<dbReference type="SMART" id="SM00320">
    <property type="entry name" value="WD40"/>
    <property type="match status" value="6"/>
</dbReference>
<evidence type="ECO:0000313" key="4">
    <source>
        <dbReference type="EMBL" id="KEZ46408.1"/>
    </source>
</evidence>
<dbReference type="InterPro" id="IPR001680">
    <property type="entry name" value="WD40_rpt"/>
</dbReference>
<dbReference type="PANTHER" id="PTHR10039">
    <property type="entry name" value="AMELOGENIN"/>
    <property type="match status" value="1"/>
</dbReference>
<keyword evidence="5" id="KW-1185">Reference proteome</keyword>
<evidence type="ECO:0000259" key="2">
    <source>
        <dbReference type="Pfam" id="PF22939"/>
    </source>
</evidence>
<evidence type="ECO:0000256" key="1">
    <source>
        <dbReference type="ARBA" id="ARBA00022737"/>
    </source>
</evidence>
<dbReference type="KEGG" id="sapo:SAPIO_CDS0730"/>
<dbReference type="InterPro" id="IPR015943">
    <property type="entry name" value="WD40/YVTN_repeat-like_dom_sf"/>
</dbReference>
<dbReference type="Gene3D" id="2.130.10.10">
    <property type="entry name" value="YVTN repeat-like/Quinoprotein amine dehydrogenase"/>
    <property type="match status" value="3"/>
</dbReference>
<dbReference type="InterPro" id="IPR027417">
    <property type="entry name" value="P-loop_NTPase"/>
</dbReference>
<dbReference type="EMBL" id="JOWA01000033">
    <property type="protein sequence ID" value="KEZ46408.1"/>
    <property type="molecule type" value="Genomic_DNA"/>
</dbReference>
<dbReference type="Pfam" id="PF22939">
    <property type="entry name" value="WHD_GPIID"/>
    <property type="match status" value="1"/>
</dbReference>
<feature type="domain" description="Nephrocystin 3-like N-terminal" evidence="3">
    <location>
        <begin position="126"/>
        <end position="288"/>
    </location>
</feature>
<dbReference type="SUPFAM" id="SSF52540">
    <property type="entry name" value="P-loop containing nucleoside triphosphate hydrolases"/>
    <property type="match status" value="1"/>
</dbReference>
<evidence type="ECO:0000313" key="5">
    <source>
        <dbReference type="Proteomes" id="UP000028545"/>
    </source>
</evidence>
<dbReference type="OrthoDB" id="1658288at2759"/>
<dbReference type="InterPro" id="IPR056884">
    <property type="entry name" value="NPHP3-like_N"/>
</dbReference>
<dbReference type="RefSeq" id="XP_016646207.1">
    <property type="nucleotide sequence ID" value="XM_016783441.1"/>
</dbReference>
<dbReference type="HOGENOM" id="CLU_001384_2_0_1"/>
<name>A0A084GGE6_PSEDA</name>
<dbReference type="SUPFAM" id="SSF82171">
    <property type="entry name" value="DPP6 N-terminal domain-like"/>
    <property type="match status" value="2"/>
</dbReference>
<sequence>MFFSTPHKGSPHARTLNQFLSLMVGTSRKVYIGELETSSTSIEDINEQFRNICSQWKLISLYESLPTKLVSGMKKLLTLENGGTASEESNRPPSSNDDAALLREILGVQEEIQDDFRKHLDRAAHGSCQWLRQVESFRRWLDASDGPSEVLWLTGPPGSGKSTLAAKAIQHIQGGLQCQYHFFVDAQPAKRSTSYCLRAIAYQLALAYPRFAERLLELHRQIKFSAALLKFQVIWDTIYENIVFQMDFGSTLHWVLDGLNEADTPKSLLQNLIQMRPQTSIKVLLLSRPKRELTNLAGSHPNSVLVEPISAAHTRADISTYTRSVVAEVLPRDESLQRFIIERITEKAEGSFLWTKLVLDSLSDNWHTKADIDRALDLVPGDMQAMYMKMMEDVKSQPPRLRDLGLRVLTWVACGFRWLTVEELEAALKPDFDGFVDLAETVVQVCGQFVRVDQGTVCLIHGTARQFLLDTLSPDAPINHDHIAVVCLRYLCNKKWRQVLSQVPETQYSTCMSGDRLESVYDEFPFLKYAMNFWGGHVSLADPKAPDLLATLRLFCNRYILLWIQAAALSGNLRIIPRAAQYLKKWLQRSRRIGSSEPHQLAEDQDDMNVILAETAFLEQWTIDLIRLVSKFGNILAQNPSAIHRHIPPFCPPTSAVSSRYFENTENPLITVNGLTTECWDDNLARLSVGHEEIASRVRCTGIYFLTLVSRNGTVIVWHIETCEELRRICHGEWVTVMETNKTGSLVATAGRYTIAVWSISTGTRLYSIPKPSGARIMNLNFGQASAELAVGYDDCSLIRYDLGTLQGTTILPTQGLGVLGNCPRFMVLSPSHSKLAIGFRGKPVVVQDMERESQSDSRTVIRLDDMNRSEDGEDAFNSPELARWQPDGSVLYILYQDTTILAWNVIDDTQVEFGNTEAREMVLNEEGTLLLTSNNRGSVSVWRLPKFNLIYRLQSSEFVRDLAFSPDSRRIYDVRGSRCNVWAPDVLVRVEELDVGERSSNLDDAAVSEVVGDAVFAEDQSQKGQVTALVCDSEDEFFCCGRDDGSVSIHEISNGTRVRKVTRHSAMLSVIAIDWSSSRRFIASADDSGKVIAKRLRIKEDNKWAVYPLLDLRVEGAVAQLLFNLEETFLLISTDTTDHIWDLKTRCQVCKKRRETEQRCKWINNPSRMDELVRVESNQQLVFKWNSLDRVESGEAESRALTPSLVLSVESSPPLTQETVNTVVLAESGRYLIYDTLQGRGSKRSRGLRVYLVRVQGPGTSSTWDAIPLSGMEDKVSYLLGSLGDRLLFLDHDNWVCISTIGREMGPIKRLYSLPRDWVNDETIHLTLVNKKGALLCPRNGEVGIVNWKGRF</sequence>
<feature type="domain" description="GPI inositol-deacylase winged helix" evidence="2">
    <location>
        <begin position="400"/>
        <end position="470"/>
    </location>
</feature>
<comment type="caution">
    <text evidence="4">The sequence shown here is derived from an EMBL/GenBank/DDBJ whole genome shotgun (WGS) entry which is preliminary data.</text>
</comment>
<keyword evidence="1" id="KW-0677">Repeat</keyword>
<dbReference type="GeneID" id="27718882"/>
<dbReference type="PANTHER" id="PTHR10039:SF16">
    <property type="entry name" value="GPI INOSITOL-DEACYLASE"/>
    <property type="match status" value="1"/>
</dbReference>
<protein>
    <submittedName>
        <fullName evidence="4">Uncharacterized protein</fullName>
    </submittedName>
</protein>
<dbReference type="Pfam" id="PF24883">
    <property type="entry name" value="NPHP3_N"/>
    <property type="match status" value="1"/>
</dbReference>
<dbReference type="Gene3D" id="3.40.50.300">
    <property type="entry name" value="P-loop containing nucleotide triphosphate hydrolases"/>
    <property type="match status" value="1"/>
</dbReference>
<organism evidence="4 5">
    <name type="scientific">Pseudallescheria apiosperma</name>
    <name type="common">Scedosporium apiospermum</name>
    <dbReference type="NCBI Taxonomy" id="563466"/>
    <lineage>
        <taxon>Eukaryota</taxon>
        <taxon>Fungi</taxon>
        <taxon>Dikarya</taxon>
        <taxon>Ascomycota</taxon>
        <taxon>Pezizomycotina</taxon>
        <taxon>Sordariomycetes</taxon>
        <taxon>Hypocreomycetidae</taxon>
        <taxon>Microascales</taxon>
        <taxon>Microascaceae</taxon>
        <taxon>Scedosporium</taxon>
    </lineage>
</organism>
<proteinExistence type="predicted"/>
<evidence type="ECO:0000259" key="3">
    <source>
        <dbReference type="Pfam" id="PF24883"/>
    </source>
</evidence>
<reference evidence="4 5" key="1">
    <citation type="journal article" date="2014" name="Genome Announc.">
        <title>Draft genome sequence of the pathogenic fungus Scedosporium apiospermum.</title>
        <authorList>
            <person name="Vandeputte P."/>
            <person name="Ghamrawi S."/>
            <person name="Rechenmann M."/>
            <person name="Iltis A."/>
            <person name="Giraud S."/>
            <person name="Fleury M."/>
            <person name="Thornton C."/>
            <person name="Delhaes L."/>
            <person name="Meyer W."/>
            <person name="Papon N."/>
            <person name="Bouchara J.P."/>
        </authorList>
    </citation>
    <scope>NUCLEOTIDE SEQUENCE [LARGE SCALE GENOMIC DNA]</scope>
    <source>
        <strain evidence="4 5">IHEM 14462</strain>
    </source>
</reference>
<accession>A0A084GGE6</accession>
<dbReference type="VEuPathDB" id="FungiDB:SAPIO_CDS0730"/>
<dbReference type="Proteomes" id="UP000028545">
    <property type="component" value="Unassembled WGS sequence"/>
</dbReference>
<dbReference type="InterPro" id="IPR054471">
    <property type="entry name" value="GPIID_WHD"/>
</dbReference>
<gene>
    <name evidence="4" type="ORF">SAPIO_CDS0730</name>
</gene>